<evidence type="ECO:0000313" key="5">
    <source>
        <dbReference type="Proteomes" id="UP000002009"/>
    </source>
</evidence>
<dbReference type="InParanoid" id="C1FHK5"/>
<keyword evidence="1" id="KW-0812">Transmembrane</keyword>
<feature type="signal peptide" evidence="2">
    <location>
        <begin position="1"/>
        <end position="25"/>
    </location>
</feature>
<evidence type="ECO:0000259" key="3">
    <source>
        <dbReference type="Pfam" id="PF25898"/>
    </source>
</evidence>
<sequence length="486" mass="54573">MRCPRCTIPSVYLLAIVLMTRGAQSDSQADAFYPFAKCSSWENPYSSYSGYVKSFNAELLMDAKIDSEFGDHYNYVAEGTGRTVRWTEGRSKLSFSFRFGLSAAQNIDTDQSWKAHIHASRCDVSSGGAHYLQNQNGLDGGENIFEVVFDAKRSGDEIMGTGNVTREFLADYNRAASVVVHIADGTRILCCNLAPALPKLPDTWSATIEANINNFDAGSNLSYTMLRKEWYHAETNNLRIDEHSAYSRQTRMMNTVEERLITMHRNDTFPDGLCSDHPLQSRMSRFLTRGGTDHTIKSTAEMFSFEGDAPDEYHGITASHEYVRGVPCEKWTRNVTMGTKKYTYEFYFPLSSWMIRRESYHRMLWRVVVKSDEGFRGQPVLHFYDFIDMVPFIEDMEVFNPCNVYNTGKPLAGNCSCGRIGAPAPPPASWGGGGSGEEGMNAGEVAGLSIFFLIFGSSVSFIGTYVYFTQFANRVPLFPEMEMSHA</sequence>
<keyword evidence="2" id="KW-0732">Signal</keyword>
<keyword evidence="5" id="KW-1185">Reference proteome</keyword>
<accession>C1FHK5</accession>
<name>C1FHK5_MICCC</name>
<dbReference type="KEGG" id="mis:MICPUN_62114"/>
<evidence type="ECO:0000256" key="2">
    <source>
        <dbReference type="SAM" id="SignalP"/>
    </source>
</evidence>
<reference evidence="4 5" key="1">
    <citation type="journal article" date="2009" name="Science">
        <title>Green evolution and dynamic adaptations revealed by genomes of the marine picoeukaryotes Micromonas.</title>
        <authorList>
            <person name="Worden A.Z."/>
            <person name="Lee J.H."/>
            <person name="Mock T."/>
            <person name="Rouze P."/>
            <person name="Simmons M.P."/>
            <person name="Aerts A.L."/>
            <person name="Allen A.E."/>
            <person name="Cuvelier M.L."/>
            <person name="Derelle E."/>
            <person name="Everett M.V."/>
            <person name="Foulon E."/>
            <person name="Grimwood J."/>
            <person name="Gundlach H."/>
            <person name="Henrissat B."/>
            <person name="Napoli C."/>
            <person name="McDonald S.M."/>
            <person name="Parker M.S."/>
            <person name="Rombauts S."/>
            <person name="Salamov A."/>
            <person name="Von Dassow P."/>
            <person name="Badger J.H."/>
            <person name="Coutinho P.M."/>
            <person name="Demir E."/>
            <person name="Dubchak I."/>
            <person name="Gentemann C."/>
            <person name="Eikrem W."/>
            <person name="Gready J.E."/>
            <person name="John U."/>
            <person name="Lanier W."/>
            <person name="Lindquist E.A."/>
            <person name="Lucas S."/>
            <person name="Mayer K.F."/>
            <person name="Moreau H."/>
            <person name="Not F."/>
            <person name="Otillar R."/>
            <person name="Panaud O."/>
            <person name="Pangilinan J."/>
            <person name="Paulsen I."/>
            <person name="Piegu B."/>
            <person name="Poliakov A."/>
            <person name="Robbens S."/>
            <person name="Schmutz J."/>
            <person name="Toulza E."/>
            <person name="Wyss T."/>
            <person name="Zelensky A."/>
            <person name="Zhou K."/>
            <person name="Armbrust E.V."/>
            <person name="Bhattacharya D."/>
            <person name="Goodenough U.W."/>
            <person name="Van de Peer Y."/>
            <person name="Grigoriev I.V."/>
        </authorList>
    </citation>
    <scope>NUCLEOTIDE SEQUENCE [LARGE SCALE GENOMIC DNA]</scope>
    <source>
        <strain evidence="5">RCC299 / NOUM17</strain>
    </source>
</reference>
<dbReference type="Proteomes" id="UP000002009">
    <property type="component" value="Chromosome 10"/>
</dbReference>
<dbReference type="PANTHER" id="PTHR36902:SF1">
    <property type="entry name" value="ENRICHED IN SURFACE-LABELED PROTEOME PROTEIN 9"/>
    <property type="match status" value="1"/>
</dbReference>
<dbReference type="EMBL" id="CP001576">
    <property type="protein sequence ID" value="ACO70115.1"/>
    <property type="molecule type" value="Genomic_DNA"/>
</dbReference>
<dbReference type="GeneID" id="8246858"/>
<keyword evidence="1" id="KW-1133">Transmembrane helix</keyword>
<dbReference type="RefSeq" id="XP_002508857.1">
    <property type="nucleotide sequence ID" value="XM_002508811.1"/>
</dbReference>
<dbReference type="Pfam" id="PF25898">
    <property type="entry name" value="LolA_2nd_metazoa"/>
    <property type="match status" value="1"/>
</dbReference>
<dbReference type="InterPro" id="IPR058831">
    <property type="entry name" value="LolA-like_dom_2nd"/>
</dbReference>
<evidence type="ECO:0000256" key="1">
    <source>
        <dbReference type="SAM" id="Phobius"/>
    </source>
</evidence>
<evidence type="ECO:0000313" key="4">
    <source>
        <dbReference type="EMBL" id="ACO70115.1"/>
    </source>
</evidence>
<dbReference type="PANTHER" id="PTHR36902">
    <property type="entry name" value="ENRICHED IN SURFACE-LABELED PROTEOME PROTEIN 9"/>
    <property type="match status" value="1"/>
</dbReference>
<proteinExistence type="predicted"/>
<keyword evidence="1" id="KW-0472">Membrane</keyword>
<feature type="chain" id="PRO_5002909341" description="LolA-like domain-containing protein" evidence="2">
    <location>
        <begin position="26"/>
        <end position="486"/>
    </location>
</feature>
<organism evidence="4 5">
    <name type="scientific">Micromonas commoda (strain RCC299 / NOUM17 / CCMP2709)</name>
    <name type="common">Picoplanktonic green alga</name>
    <dbReference type="NCBI Taxonomy" id="296587"/>
    <lineage>
        <taxon>Eukaryota</taxon>
        <taxon>Viridiplantae</taxon>
        <taxon>Chlorophyta</taxon>
        <taxon>Mamiellophyceae</taxon>
        <taxon>Mamiellales</taxon>
        <taxon>Mamiellaceae</taxon>
        <taxon>Micromonas</taxon>
    </lineage>
</organism>
<gene>
    <name evidence="4" type="ORF">MICPUN_62114</name>
</gene>
<feature type="domain" description="LolA-like" evidence="3">
    <location>
        <begin position="197"/>
        <end position="391"/>
    </location>
</feature>
<feature type="transmembrane region" description="Helical" evidence="1">
    <location>
        <begin position="445"/>
        <end position="468"/>
    </location>
</feature>
<dbReference type="AlphaFoldDB" id="C1FHK5"/>
<protein>
    <recommendedName>
        <fullName evidence="3">LolA-like domain-containing protein</fullName>
    </recommendedName>
</protein>